<comment type="caution">
    <text evidence="2">The sequence shown here is derived from an EMBL/GenBank/DDBJ whole genome shotgun (WGS) entry which is preliminary data.</text>
</comment>
<protein>
    <submittedName>
        <fullName evidence="2">FHA domain-containing protein</fullName>
    </submittedName>
</protein>
<evidence type="ECO:0000313" key="3">
    <source>
        <dbReference type="Proteomes" id="UP000253141"/>
    </source>
</evidence>
<dbReference type="PROSITE" id="PS50006">
    <property type="entry name" value="FHA_DOMAIN"/>
    <property type="match status" value="1"/>
</dbReference>
<dbReference type="Gene3D" id="2.60.200.20">
    <property type="match status" value="1"/>
</dbReference>
<dbReference type="SUPFAM" id="SSF49879">
    <property type="entry name" value="SMAD/FHA domain"/>
    <property type="match status" value="1"/>
</dbReference>
<feature type="domain" description="FHA" evidence="1">
    <location>
        <begin position="35"/>
        <end position="85"/>
    </location>
</feature>
<dbReference type="SMART" id="SM00240">
    <property type="entry name" value="FHA"/>
    <property type="match status" value="1"/>
</dbReference>
<evidence type="ECO:0000313" key="2">
    <source>
        <dbReference type="EMBL" id="RDB07095.1"/>
    </source>
</evidence>
<dbReference type="AlphaFoldDB" id="A0A369IFV8"/>
<name>A0A369IFV8_9BACT</name>
<keyword evidence="3" id="KW-1185">Reference proteome</keyword>
<evidence type="ECO:0000259" key="1">
    <source>
        <dbReference type="PROSITE" id="PS50006"/>
    </source>
</evidence>
<proteinExistence type="predicted"/>
<dbReference type="CDD" id="cd00060">
    <property type="entry name" value="FHA"/>
    <property type="match status" value="1"/>
</dbReference>
<accession>A0A369IFV8</accession>
<sequence length="236" mass="26641">MFTKYGKCRIERGKKKVEFWGVKNDNPLPNVNKQYKIGRNEDNDIKIKRPEISGHHCTITIISQHVIVLEDNQSTNGTFVNGVRIKRSLITLQDEVMLAKLKVKFDKIFEKQGPKQAPAKLAENQAQSINYSVEFEQLKTVYETYRSAKVAAMGSGSLKQKGIQAALSFIPFVGSALGILASSTVNPQEKLFALSEEFKINYVCPKCKRFLGDLPWQNLANQKKCVACKAEWVKEV</sequence>
<reference evidence="2 3" key="1">
    <citation type="submission" date="2018-07" db="EMBL/GenBank/DDBJ databases">
        <title>Genome analysis of Runella aurantiaca.</title>
        <authorList>
            <person name="Yang X."/>
        </authorList>
    </citation>
    <scope>NUCLEOTIDE SEQUENCE [LARGE SCALE GENOMIC DNA]</scope>
    <source>
        <strain evidence="2 3">YX9</strain>
    </source>
</reference>
<dbReference type="Proteomes" id="UP000253141">
    <property type="component" value="Unassembled WGS sequence"/>
</dbReference>
<dbReference type="Pfam" id="PF00498">
    <property type="entry name" value="FHA"/>
    <property type="match status" value="1"/>
</dbReference>
<dbReference type="EMBL" id="QPIW01000002">
    <property type="protein sequence ID" value="RDB07095.1"/>
    <property type="molecule type" value="Genomic_DNA"/>
</dbReference>
<organism evidence="2 3">
    <name type="scientific">Runella aurantiaca</name>
    <dbReference type="NCBI Taxonomy" id="2282308"/>
    <lineage>
        <taxon>Bacteria</taxon>
        <taxon>Pseudomonadati</taxon>
        <taxon>Bacteroidota</taxon>
        <taxon>Cytophagia</taxon>
        <taxon>Cytophagales</taxon>
        <taxon>Spirosomataceae</taxon>
        <taxon>Runella</taxon>
    </lineage>
</organism>
<gene>
    <name evidence="2" type="ORF">DVG78_03465</name>
</gene>
<dbReference type="InterPro" id="IPR008984">
    <property type="entry name" value="SMAD_FHA_dom_sf"/>
</dbReference>
<dbReference type="InterPro" id="IPR000253">
    <property type="entry name" value="FHA_dom"/>
</dbReference>